<sequence length="372" mass="41602">MESRPDQHLLRRMPQLTNFAASSSPPPGPLQCGECRRRRGGHAPRPERCRGPWPDDPAVSQLYKGRDWEYTYGAAGLSRGALGSRRGGLPAVRQQTTQRTQHTYGDHNRGRVGERRLQQSVLYNRTCGERAYRGRSRRRDSRSARLGDRSRLFSSQQREPRNRESGSTYRTLNRGGGGGRLRTIRLCTTAERQGDCAYRGRAAEGFNLGLVGLEVALARGQHLRRKEWRDNRAYEVGHCGLRTGQLGNCGNCRSAKQRTDRSWELLQTDEPKVSKTPKPARATQKASTYVATENWKRRRKQQSAKGSNSARARRRGRADGVKYALRGGQGIGKRRRARGPGPNYRYIGGARRDPAPPLGVGPRSGAAPRAPK</sequence>
<dbReference type="OrthoDB" id="4857699at2759"/>
<evidence type="ECO:0000313" key="4">
    <source>
        <dbReference type="Proteomes" id="UP000813385"/>
    </source>
</evidence>
<reference evidence="3" key="1">
    <citation type="journal article" date="2021" name="Nat. Commun.">
        <title>Genetic determinants of endophytism in the Arabidopsis root mycobiome.</title>
        <authorList>
            <person name="Mesny F."/>
            <person name="Miyauchi S."/>
            <person name="Thiergart T."/>
            <person name="Pickel B."/>
            <person name="Atanasova L."/>
            <person name="Karlsson M."/>
            <person name="Huettel B."/>
            <person name="Barry K.W."/>
            <person name="Haridas S."/>
            <person name="Chen C."/>
            <person name="Bauer D."/>
            <person name="Andreopoulos W."/>
            <person name="Pangilinan J."/>
            <person name="LaButti K."/>
            <person name="Riley R."/>
            <person name="Lipzen A."/>
            <person name="Clum A."/>
            <person name="Drula E."/>
            <person name="Henrissat B."/>
            <person name="Kohler A."/>
            <person name="Grigoriev I.V."/>
            <person name="Martin F.M."/>
            <person name="Hacquard S."/>
        </authorList>
    </citation>
    <scope>NUCLEOTIDE SEQUENCE</scope>
    <source>
        <strain evidence="3">MPI-CAGE-AT-0016</strain>
    </source>
</reference>
<organism evidence="3 4">
    <name type="scientific">Plectosphaerella cucumerina</name>
    <dbReference type="NCBI Taxonomy" id="40658"/>
    <lineage>
        <taxon>Eukaryota</taxon>
        <taxon>Fungi</taxon>
        <taxon>Dikarya</taxon>
        <taxon>Ascomycota</taxon>
        <taxon>Pezizomycotina</taxon>
        <taxon>Sordariomycetes</taxon>
        <taxon>Hypocreomycetidae</taxon>
        <taxon>Glomerellales</taxon>
        <taxon>Plectosphaerellaceae</taxon>
        <taxon>Plectosphaerella</taxon>
    </lineage>
</organism>
<feature type="compositionally biased region" description="Low complexity" evidence="1">
    <location>
        <begin position="79"/>
        <end position="103"/>
    </location>
</feature>
<gene>
    <name evidence="3" type="ORF">B0T11DRAFT_282768</name>
    <name evidence="2" type="ORF">B0T11DRAFT_286119</name>
</gene>
<evidence type="ECO:0000313" key="2">
    <source>
        <dbReference type="EMBL" id="KAH7359296.1"/>
    </source>
</evidence>
<proteinExistence type="predicted"/>
<feature type="region of interest" description="Disordered" evidence="1">
    <location>
        <begin position="1"/>
        <end position="56"/>
    </location>
</feature>
<accession>A0A8K0X674</accession>
<evidence type="ECO:0000313" key="3">
    <source>
        <dbReference type="EMBL" id="KAH7363540.1"/>
    </source>
</evidence>
<dbReference type="EMBL" id="JAGPXD010000003">
    <property type="protein sequence ID" value="KAH7363540.1"/>
    <property type="molecule type" value="Genomic_DNA"/>
</dbReference>
<feature type="region of interest" description="Disordered" evidence="1">
    <location>
        <begin position="266"/>
        <end position="372"/>
    </location>
</feature>
<evidence type="ECO:0000256" key="1">
    <source>
        <dbReference type="SAM" id="MobiDB-lite"/>
    </source>
</evidence>
<feature type="compositionally biased region" description="Basic and acidic residues" evidence="1">
    <location>
        <begin position="141"/>
        <end position="151"/>
    </location>
</feature>
<feature type="region of interest" description="Disordered" evidence="1">
    <location>
        <begin position="79"/>
        <end position="111"/>
    </location>
</feature>
<name>A0A8K0X674_9PEZI</name>
<comment type="caution">
    <text evidence="3">The sequence shown here is derived from an EMBL/GenBank/DDBJ whole genome shotgun (WGS) entry which is preliminary data.</text>
</comment>
<protein>
    <submittedName>
        <fullName evidence="3">Uncharacterized protein</fullName>
    </submittedName>
</protein>
<dbReference type="AlphaFoldDB" id="A0A8K0X674"/>
<feature type="region of interest" description="Disordered" evidence="1">
    <location>
        <begin position="132"/>
        <end position="178"/>
    </location>
</feature>
<dbReference type="Proteomes" id="UP000813385">
    <property type="component" value="Unassembled WGS sequence"/>
</dbReference>
<keyword evidence="4" id="KW-1185">Reference proteome</keyword>
<dbReference type="EMBL" id="JAGPXD010000004">
    <property type="protein sequence ID" value="KAH7359296.1"/>
    <property type="molecule type" value="Genomic_DNA"/>
</dbReference>